<dbReference type="InterPro" id="IPR057342">
    <property type="entry name" value="DEXDc_RapA"/>
</dbReference>
<dbReference type="SMART" id="SM00487">
    <property type="entry name" value="DEXDc"/>
    <property type="match status" value="1"/>
</dbReference>
<dbReference type="PANTHER" id="PTHR45766">
    <property type="entry name" value="DNA ANNEALING HELICASE AND ENDONUCLEASE ZRANB3 FAMILY MEMBER"/>
    <property type="match status" value="1"/>
</dbReference>
<feature type="domain" description="Helicase ATP-binding" evidence="5">
    <location>
        <begin position="112"/>
        <end position="289"/>
    </location>
</feature>
<evidence type="ECO:0000256" key="2">
    <source>
        <dbReference type="ARBA" id="ARBA00022801"/>
    </source>
</evidence>
<dbReference type="Pfam" id="PF00176">
    <property type="entry name" value="SNF2-rel_dom"/>
    <property type="match status" value="1"/>
</dbReference>
<evidence type="ECO:0000259" key="5">
    <source>
        <dbReference type="PROSITE" id="PS51192"/>
    </source>
</evidence>
<dbReference type="GO" id="GO:0004386">
    <property type="term" value="F:helicase activity"/>
    <property type="evidence" value="ECO:0007669"/>
    <property type="project" value="UniProtKB-KW"/>
</dbReference>
<proteinExistence type="predicted"/>
<dbReference type="InterPro" id="IPR049730">
    <property type="entry name" value="SNF2/RAD54-like_C"/>
</dbReference>
<protein>
    <submittedName>
        <fullName evidence="7">DEAD/DEAH box helicase</fullName>
    </submittedName>
</protein>
<evidence type="ECO:0000256" key="3">
    <source>
        <dbReference type="ARBA" id="ARBA00022806"/>
    </source>
</evidence>
<dbReference type="InterPro" id="IPR027417">
    <property type="entry name" value="P-loop_NTPase"/>
</dbReference>
<reference evidence="7 8" key="1">
    <citation type="submission" date="2020-09" db="EMBL/GenBank/DDBJ databases">
        <authorList>
            <person name="Kim M.K."/>
        </authorList>
    </citation>
    <scope>NUCLEOTIDE SEQUENCE [LARGE SCALE GENOMIC DNA]</scope>
    <source>
        <strain evidence="7 8">BT646</strain>
    </source>
</reference>
<dbReference type="SUPFAM" id="SSF52540">
    <property type="entry name" value="P-loop containing nucleoside triphosphate hydrolases"/>
    <property type="match status" value="1"/>
</dbReference>
<name>A0ABR8JF58_9BACT</name>
<dbReference type="PROSITE" id="PS51194">
    <property type="entry name" value="HELICASE_CTER"/>
    <property type="match status" value="1"/>
</dbReference>
<evidence type="ECO:0000259" key="6">
    <source>
        <dbReference type="PROSITE" id="PS51194"/>
    </source>
</evidence>
<sequence>MSYSPGSLVRVRNRDWVVMPSPQPELLLIKPLGGSEEETTGIYLPLAFADDQPEPAEFARPTADDLGDFASARLLYNAARLSFRSGAGPFRSLAKLSFRPRPYQMVPLIMALRQAPEPVRLLVADDVGVGKTVEAILILKELLERREIERFAIICLPHLCEQWQAELRDKAGIEAVIIRSNTQARLDREVPGGVTSVYKHYRYQVISIDYIKAEQRRDVFLRECPELVIVDEAHTATKPAGALKSQQQRYYLLHKLAARANQHLVLLTATPHSGKPEEFSALLGLLHPSFETLDIPNSSQTERQRLARHFVQRRRVDVEQWLGEDTPFPKREPDERFYTLAPAYRTVYNEVLALARTLTLSAQHLKGGQQKFHYWTALALLRGVMSSPAAGIDMLRNRQQNTRTASAEEAVTDAEAAEQSNPILDADYGFDGDHAPVQVVSRTDFTSSQNAKLRELVSQLEDLQGIERDQKAAETLKLITQWLREGFHPVIFCRYIATANYLGGLLKKHLTKVDKQPVRIETVTSEDPDDVRRQRIADMAGAPLRVLVATDCLSEGINLQHLFSAVLHYDLPWNPNRLEQREGRVDRYGQTAPVVKAYLLYGQDNPIDGVVLKVILQKVREIRKATGITVPFPEDSKTVMDAVLTAVLLNPQPVTPSAVQLGLDFGASDPVRLQEQRVNSEYKAAVEREKRSRTIFAQNAIKPEEVGEDLKLADEAIGNPEAVELFVTNALPALLGAQITPDPRRKGEGLGYTLYTTNLPAVLRPTLPDERAVPVSFVSPTPAGYLYLGRNHPFVEQLCQLLLANAVYRRGQAPARASVVRTTSVSVKTTLLLFRVRNVIEERNSGRQLVAEEMLLWGYEGSPIDGKFLSHDQARELLYEAVPGPDPSSRQSHANFLAQELPRLGQLQDAFNGVAQERAENLVAAHERFRQVVKGNRYQVVKPVMPMDVMGVYVLLPVLK</sequence>
<dbReference type="Gene3D" id="3.40.50.10810">
    <property type="entry name" value="Tandem AAA-ATPase domain"/>
    <property type="match status" value="1"/>
</dbReference>
<keyword evidence="3 7" id="KW-0347">Helicase</keyword>
<dbReference type="PROSITE" id="PS51192">
    <property type="entry name" value="HELICASE_ATP_BIND_1"/>
    <property type="match status" value="1"/>
</dbReference>
<comment type="caution">
    <text evidence="7">The sequence shown here is derived from an EMBL/GenBank/DDBJ whole genome shotgun (WGS) entry which is preliminary data.</text>
</comment>
<keyword evidence="8" id="KW-1185">Reference proteome</keyword>
<feature type="domain" description="Helicase C-terminal" evidence="6">
    <location>
        <begin position="475"/>
        <end position="638"/>
    </location>
</feature>
<dbReference type="InterPro" id="IPR001650">
    <property type="entry name" value="Helicase_C-like"/>
</dbReference>
<dbReference type="CDD" id="cd18011">
    <property type="entry name" value="DEXDc_RapA"/>
    <property type="match status" value="1"/>
</dbReference>
<dbReference type="Pfam" id="PF00271">
    <property type="entry name" value="Helicase_C"/>
    <property type="match status" value="1"/>
</dbReference>
<dbReference type="SMART" id="SM00490">
    <property type="entry name" value="HELICc"/>
    <property type="match status" value="1"/>
</dbReference>
<dbReference type="RefSeq" id="WP_190783457.1">
    <property type="nucleotide sequence ID" value="NZ_JACWZZ010000001.1"/>
</dbReference>
<keyword evidence="1" id="KW-0547">Nucleotide-binding</keyword>
<dbReference type="Proteomes" id="UP000642468">
    <property type="component" value="Unassembled WGS sequence"/>
</dbReference>
<evidence type="ECO:0000256" key="4">
    <source>
        <dbReference type="ARBA" id="ARBA00022840"/>
    </source>
</evidence>
<keyword evidence="4" id="KW-0067">ATP-binding</keyword>
<keyword evidence="2" id="KW-0378">Hydrolase</keyword>
<dbReference type="EMBL" id="JACWZZ010000001">
    <property type="protein sequence ID" value="MBD2714371.1"/>
    <property type="molecule type" value="Genomic_DNA"/>
</dbReference>
<dbReference type="PANTHER" id="PTHR45766:SF6">
    <property type="entry name" value="SWI_SNF-RELATED MATRIX-ASSOCIATED ACTIN-DEPENDENT REGULATOR OF CHROMATIN SUBFAMILY A-LIKE PROTEIN 1"/>
    <property type="match status" value="1"/>
</dbReference>
<evidence type="ECO:0000313" key="8">
    <source>
        <dbReference type="Proteomes" id="UP000642468"/>
    </source>
</evidence>
<accession>A0ABR8JF58</accession>
<organism evidence="7 8">
    <name type="scientific">Hymenobacter duratus</name>
    <dbReference type="NCBI Taxonomy" id="2771356"/>
    <lineage>
        <taxon>Bacteria</taxon>
        <taxon>Pseudomonadati</taxon>
        <taxon>Bacteroidota</taxon>
        <taxon>Cytophagia</taxon>
        <taxon>Cytophagales</taxon>
        <taxon>Hymenobacteraceae</taxon>
        <taxon>Hymenobacter</taxon>
    </lineage>
</organism>
<dbReference type="CDD" id="cd18793">
    <property type="entry name" value="SF2_C_SNF"/>
    <property type="match status" value="1"/>
</dbReference>
<gene>
    <name evidence="7" type="ORF">IC231_04915</name>
</gene>
<dbReference type="InterPro" id="IPR038718">
    <property type="entry name" value="SNF2-like_sf"/>
</dbReference>
<dbReference type="Gene3D" id="3.40.50.300">
    <property type="entry name" value="P-loop containing nucleotide triphosphate hydrolases"/>
    <property type="match status" value="1"/>
</dbReference>
<evidence type="ECO:0000256" key="1">
    <source>
        <dbReference type="ARBA" id="ARBA00022741"/>
    </source>
</evidence>
<dbReference type="InterPro" id="IPR000330">
    <property type="entry name" value="SNF2_N"/>
</dbReference>
<dbReference type="InterPro" id="IPR014001">
    <property type="entry name" value="Helicase_ATP-bd"/>
</dbReference>
<evidence type="ECO:0000313" key="7">
    <source>
        <dbReference type="EMBL" id="MBD2714371.1"/>
    </source>
</evidence>